<evidence type="ECO:0000313" key="3">
    <source>
        <dbReference type="Proteomes" id="UP000324897"/>
    </source>
</evidence>
<accession>A0A5J9UK44</accession>
<organism evidence="2 3">
    <name type="scientific">Eragrostis curvula</name>
    <name type="common">weeping love grass</name>
    <dbReference type="NCBI Taxonomy" id="38414"/>
    <lineage>
        <taxon>Eukaryota</taxon>
        <taxon>Viridiplantae</taxon>
        <taxon>Streptophyta</taxon>
        <taxon>Embryophyta</taxon>
        <taxon>Tracheophyta</taxon>
        <taxon>Spermatophyta</taxon>
        <taxon>Magnoliopsida</taxon>
        <taxon>Liliopsida</taxon>
        <taxon>Poales</taxon>
        <taxon>Poaceae</taxon>
        <taxon>PACMAD clade</taxon>
        <taxon>Chloridoideae</taxon>
        <taxon>Eragrostideae</taxon>
        <taxon>Eragrostidinae</taxon>
        <taxon>Eragrostis</taxon>
    </lineage>
</organism>
<comment type="caution">
    <text evidence="2">The sequence shown here is derived from an EMBL/GenBank/DDBJ whole genome shotgun (WGS) entry which is preliminary data.</text>
</comment>
<gene>
    <name evidence="2" type="ORF">EJB05_26037</name>
</gene>
<dbReference type="Pfam" id="PF00646">
    <property type="entry name" value="F-box"/>
    <property type="match status" value="1"/>
</dbReference>
<dbReference type="InterPro" id="IPR001810">
    <property type="entry name" value="F-box_dom"/>
</dbReference>
<feature type="non-terminal residue" evidence="2">
    <location>
        <position position="1"/>
    </location>
</feature>
<dbReference type="SUPFAM" id="SSF81383">
    <property type="entry name" value="F-box domain"/>
    <property type="match status" value="1"/>
</dbReference>
<proteinExistence type="predicted"/>
<dbReference type="AlphaFoldDB" id="A0A5J9UK44"/>
<dbReference type="PROSITE" id="PS50181">
    <property type="entry name" value="FBOX"/>
    <property type="match status" value="1"/>
</dbReference>
<dbReference type="SMART" id="SM00256">
    <property type="entry name" value="FBOX"/>
    <property type="match status" value="1"/>
</dbReference>
<dbReference type="Proteomes" id="UP000324897">
    <property type="component" value="Chromosome 2"/>
</dbReference>
<evidence type="ECO:0000259" key="1">
    <source>
        <dbReference type="PROSITE" id="PS50181"/>
    </source>
</evidence>
<dbReference type="Gramene" id="TVU23658">
    <property type="protein sequence ID" value="TVU23658"/>
    <property type="gene ID" value="EJB05_26037"/>
</dbReference>
<dbReference type="InterPro" id="IPR036047">
    <property type="entry name" value="F-box-like_dom_sf"/>
</dbReference>
<dbReference type="PANTHER" id="PTHR34591">
    <property type="entry name" value="OS03G0653100 PROTEIN-RELATED"/>
    <property type="match status" value="1"/>
</dbReference>
<sequence>MRRRTSKLPALPDDVFAAVLALLPPRSLAASRCVCKAWRAVVDEHRLLLPHLLPHVVAGLFVNYRNRRMPRFFVRPASPTARIDDEFNSLAPEEASGVVTDHCNGLVLLSCRDRDRGVDDLHVCNPATRRRTLLPPRAGDEWDLKDYRVLRRAYLAFDPATSLHYEVLLVPPGPTLEQVDRSSGRMRWPPSRWAWPKFSSRSGRWEETVFVRQGEPAGTAQRLKLGGLEQPVQSRYRWRYAAYWLGALYVHCRGEFISRLSLSDDKYQAIQLPGDLPEGYEYLCSFLGKSEKGVYFAVMDHENWNKHLMVWILNDQTACWSLTHRVKLKPSTWWEGYYDYVGKLKLWSRSLVDAYTGEEKRVLLTKRNVDWSSDDEDVSDLTDQECYWEQEVDFLGIHPYKEIIFFSAYRYVGVACHLNSGKIQCLGIYAGGTYPAVNGSFVFTPCLIGD</sequence>
<dbReference type="PANTHER" id="PTHR34591:SF43">
    <property type="entry name" value="F-BOX DOMAIN-CONTAINING PROTEIN"/>
    <property type="match status" value="1"/>
</dbReference>
<evidence type="ECO:0000313" key="2">
    <source>
        <dbReference type="EMBL" id="TVU23658.1"/>
    </source>
</evidence>
<keyword evidence="3" id="KW-1185">Reference proteome</keyword>
<protein>
    <recommendedName>
        <fullName evidence="1">F-box domain-containing protein</fullName>
    </recommendedName>
</protein>
<name>A0A5J9UK44_9POAL</name>
<feature type="domain" description="F-box" evidence="1">
    <location>
        <begin position="5"/>
        <end position="52"/>
    </location>
</feature>
<dbReference type="Gene3D" id="1.20.1280.50">
    <property type="match status" value="1"/>
</dbReference>
<dbReference type="EMBL" id="RWGY01000013">
    <property type="protein sequence ID" value="TVU23658.1"/>
    <property type="molecule type" value="Genomic_DNA"/>
</dbReference>
<reference evidence="2 3" key="1">
    <citation type="journal article" date="2019" name="Sci. Rep.">
        <title>A high-quality genome of Eragrostis curvula grass provides insights into Poaceae evolution and supports new strategies to enhance forage quality.</title>
        <authorList>
            <person name="Carballo J."/>
            <person name="Santos B.A.C.M."/>
            <person name="Zappacosta D."/>
            <person name="Garbus I."/>
            <person name="Selva J.P."/>
            <person name="Gallo C.A."/>
            <person name="Diaz A."/>
            <person name="Albertini E."/>
            <person name="Caccamo M."/>
            <person name="Echenique V."/>
        </authorList>
    </citation>
    <scope>NUCLEOTIDE SEQUENCE [LARGE SCALE GENOMIC DNA]</scope>
    <source>
        <strain evidence="3">cv. Victoria</strain>
        <tissue evidence="2">Leaf</tissue>
    </source>
</reference>